<evidence type="ECO:0000259" key="11">
    <source>
        <dbReference type="PROSITE" id="PS51184"/>
    </source>
</evidence>
<dbReference type="InterPro" id="IPR003347">
    <property type="entry name" value="JmjC_dom"/>
</dbReference>
<dbReference type="GO" id="GO:0000785">
    <property type="term" value="C:chromatin"/>
    <property type="evidence" value="ECO:0007669"/>
    <property type="project" value="TreeGrafter"/>
</dbReference>
<dbReference type="PROSITE" id="PS01359">
    <property type="entry name" value="ZF_PHD_1"/>
    <property type="match status" value="2"/>
</dbReference>
<dbReference type="PROSITE" id="PS51184">
    <property type="entry name" value="JMJC"/>
    <property type="match status" value="1"/>
</dbReference>
<dbReference type="SMART" id="SM00249">
    <property type="entry name" value="PHD"/>
    <property type="match status" value="2"/>
</dbReference>
<keyword evidence="4 7" id="KW-0863">Zinc-finger</keyword>
<dbReference type="InterPro" id="IPR001606">
    <property type="entry name" value="ARID_dom"/>
</dbReference>
<dbReference type="InterPro" id="IPR011011">
    <property type="entry name" value="Znf_FYVE_PHD"/>
</dbReference>
<dbReference type="Pfam" id="PF01388">
    <property type="entry name" value="ARID"/>
    <property type="match status" value="1"/>
</dbReference>
<dbReference type="Pfam" id="PF02373">
    <property type="entry name" value="JmjC"/>
    <property type="match status" value="1"/>
</dbReference>
<dbReference type="GO" id="GO:0032259">
    <property type="term" value="P:methylation"/>
    <property type="evidence" value="ECO:0007669"/>
    <property type="project" value="UniProtKB-KW"/>
</dbReference>
<keyword evidence="5" id="KW-0862">Zinc</keyword>
<dbReference type="InterPro" id="IPR019786">
    <property type="entry name" value="Zinc_finger_PHD-type_CS"/>
</dbReference>
<dbReference type="InterPro" id="IPR036431">
    <property type="entry name" value="ARID_dom_sf"/>
</dbReference>
<dbReference type="PANTHER" id="PTHR10694">
    <property type="entry name" value="LYSINE-SPECIFIC DEMETHYLASE"/>
    <property type="match status" value="1"/>
</dbReference>
<dbReference type="Pfam" id="PF08429">
    <property type="entry name" value="PLU-1"/>
    <property type="match status" value="1"/>
</dbReference>
<dbReference type="Gene3D" id="3.30.40.10">
    <property type="entry name" value="Zinc/RING finger domain, C3HC4 (zinc finger)"/>
    <property type="match status" value="2"/>
</dbReference>
<proteinExistence type="predicted"/>
<evidence type="ECO:0000256" key="7">
    <source>
        <dbReference type="PROSITE-ProRule" id="PRU00146"/>
    </source>
</evidence>
<keyword evidence="12" id="KW-0808">Transferase</keyword>
<feature type="domain" description="ARID" evidence="9">
    <location>
        <begin position="105"/>
        <end position="199"/>
    </location>
</feature>
<dbReference type="PROSITE" id="PS51011">
    <property type="entry name" value="ARID"/>
    <property type="match status" value="1"/>
</dbReference>
<comment type="subcellular location">
    <subcellularLocation>
        <location evidence="1">Nucleus</location>
    </subcellularLocation>
</comment>
<dbReference type="InterPro" id="IPR004198">
    <property type="entry name" value="Znf_C5HC2"/>
</dbReference>
<evidence type="ECO:0000256" key="6">
    <source>
        <dbReference type="ARBA" id="ARBA00023242"/>
    </source>
</evidence>
<dbReference type="SMART" id="SM01014">
    <property type="entry name" value="ARID"/>
    <property type="match status" value="1"/>
</dbReference>
<dbReference type="GO" id="GO:0008270">
    <property type="term" value="F:zinc ion binding"/>
    <property type="evidence" value="ECO:0007669"/>
    <property type="project" value="UniProtKB-KW"/>
</dbReference>
<reference evidence="12 13" key="1">
    <citation type="journal article" date="2016" name="Sci. Rep.">
        <title>The Dendrobium catenatum Lindl. genome sequence provides insights into polysaccharide synthase, floral development and adaptive evolution.</title>
        <authorList>
            <person name="Zhang G.Q."/>
            <person name="Xu Q."/>
            <person name="Bian C."/>
            <person name="Tsai W.C."/>
            <person name="Yeh C.M."/>
            <person name="Liu K.W."/>
            <person name="Yoshida K."/>
            <person name="Zhang L.S."/>
            <person name="Chang S.B."/>
            <person name="Chen F."/>
            <person name="Shi Y."/>
            <person name="Su Y.Y."/>
            <person name="Zhang Y.Q."/>
            <person name="Chen L.J."/>
            <person name="Yin Y."/>
            <person name="Lin M."/>
            <person name="Huang H."/>
            <person name="Deng H."/>
            <person name="Wang Z.W."/>
            <person name="Zhu S.L."/>
            <person name="Zhao X."/>
            <person name="Deng C."/>
            <person name="Niu S.C."/>
            <person name="Huang J."/>
            <person name="Wang M."/>
            <person name="Liu G.H."/>
            <person name="Yang H.J."/>
            <person name="Xiao X.J."/>
            <person name="Hsiao Y.Y."/>
            <person name="Wu W.L."/>
            <person name="Chen Y.Y."/>
            <person name="Mitsuda N."/>
            <person name="Ohme-Takagi M."/>
            <person name="Luo Y.B."/>
            <person name="Van de Peer Y."/>
            <person name="Liu Z.J."/>
        </authorList>
    </citation>
    <scope>NUCLEOTIDE SEQUENCE [LARGE SCALE GENOMIC DNA]</scope>
    <source>
        <tissue evidence="12">The whole plant</tissue>
    </source>
</reference>
<dbReference type="Pfam" id="PF00628">
    <property type="entry name" value="PHD"/>
    <property type="match status" value="2"/>
</dbReference>
<dbReference type="InterPro" id="IPR003349">
    <property type="entry name" value="JmjN"/>
</dbReference>
<dbReference type="SMART" id="SM00501">
    <property type="entry name" value="BRIGHT"/>
    <property type="match status" value="1"/>
</dbReference>
<keyword evidence="6" id="KW-0539">Nucleus</keyword>
<dbReference type="InterPro" id="IPR013083">
    <property type="entry name" value="Znf_RING/FYVE/PHD"/>
</dbReference>
<dbReference type="GO" id="GO:0003677">
    <property type="term" value="F:DNA binding"/>
    <property type="evidence" value="ECO:0007669"/>
    <property type="project" value="InterPro"/>
</dbReference>
<keyword evidence="2" id="KW-0479">Metal-binding</keyword>
<dbReference type="STRING" id="906689.A0A2I0WS39"/>
<organism evidence="12 13">
    <name type="scientific">Dendrobium catenatum</name>
    <dbReference type="NCBI Taxonomy" id="906689"/>
    <lineage>
        <taxon>Eukaryota</taxon>
        <taxon>Viridiplantae</taxon>
        <taxon>Streptophyta</taxon>
        <taxon>Embryophyta</taxon>
        <taxon>Tracheophyta</taxon>
        <taxon>Spermatophyta</taxon>
        <taxon>Magnoliopsida</taxon>
        <taxon>Liliopsida</taxon>
        <taxon>Asparagales</taxon>
        <taxon>Orchidaceae</taxon>
        <taxon>Epidendroideae</taxon>
        <taxon>Malaxideae</taxon>
        <taxon>Dendrobiinae</taxon>
        <taxon>Dendrobium</taxon>
    </lineage>
</organism>
<gene>
    <name evidence="12" type="primary">JMJ14</name>
    <name evidence="12" type="ORF">MA16_Dca018844</name>
</gene>
<reference evidence="12 13" key="2">
    <citation type="journal article" date="2017" name="Nature">
        <title>The Apostasia genome and the evolution of orchids.</title>
        <authorList>
            <person name="Zhang G.Q."/>
            <person name="Liu K.W."/>
            <person name="Li Z."/>
            <person name="Lohaus R."/>
            <person name="Hsiao Y.Y."/>
            <person name="Niu S.C."/>
            <person name="Wang J.Y."/>
            <person name="Lin Y.C."/>
            <person name="Xu Q."/>
            <person name="Chen L.J."/>
            <person name="Yoshida K."/>
            <person name="Fujiwara S."/>
            <person name="Wang Z.W."/>
            <person name="Zhang Y.Q."/>
            <person name="Mitsuda N."/>
            <person name="Wang M."/>
            <person name="Liu G.H."/>
            <person name="Pecoraro L."/>
            <person name="Huang H.X."/>
            <person name="Xiao X.J."/>
            <person name="Lin M."/>
            <person name="Wu X.Y."/>
            <person name="Wu W.L."/>
            <person name="Chen Y.Y."/>
            <person name="Chang S.B."/>
            <person name="Sakamoto S."/>
            <person name="Ohme-Takagi M."/>
            <person name="Yagi M."/>
            <person name="Zeng S.J."/>
            <person name="Shen C.Y."/>
            <person name="Yeh C.M."/>
            <person name="Luo Y.B."/>
            <person name="Tsai W.C."/>
            <person name="Van de Peer Y."/>
            <person name="Liu Z.J."/>
        </authorList>
    </citation>
    <scope>NUCLEOTIDE SEQUENCE [LARGE SCALE GENOMIC DNA]</scope>
    <source>
        <tissue evidence="12">The whole plant</tissue>
    </source>
</reference>
<dbReference type="Gene3D" id="2.60.120.650">
    <property type="entry name" value="Cupin"/>
    <property type="match status" value="2"/>
</dbReference>
<dbReference type="Pfam" id="PF02375">
    <property type="entry name" value="JmjN"/>
    <property type="match status" value="1"/>
</dbReference>
<evidence type="ECO:0000259" key="10">
    <source>
        <dbReference type="PROSITE" id="PS51183"/>
    </source>
</evidence>
<name>A0A2I0WS39_9ASPA</name>
<keyword evidence="12" id="KW-0489">Methyltransferase</keyword>
<feature type="domain" description="PHD-type" evidence="8">
    <location>
        <begin position="246"/>
        <end position="296"/>
    </location>
</feature>
<evidence type="ECO:0000259" key="9">
    <source>
        <dbReference type="PROSITE" id="PS51011"/>
    </source>
</evidence>
<dbReference type="GO" id="GO:0005634">
    <property type="term" value="C:nucleus"/>
    <property type="evidence" value="ECO:0007669"/>
    <property type="project" value="UniProtKB-SubCell"/>
</dbReference>
<dbReference type="PANTHER" id="PTHR10694:SF133">
    <property type="entry name" value="LYSINE-SPECIFIC DEMETHYLASE JMJ17"/>
    <property type="match status" value="1"/>
</dbReference>
<dbReference type="InterPro" id="IPR019787">
    <property type="entry name" value="Znf_PHD-finger"/>
</dbReference>
<evidence type="ECO:0000313" key="13">
    <source>
        <dbReference type="Proteomes" id="UP000233837"/>
    </source>
</evidence>
<dbReference type="SUPFAM" id="SSF51197">
    <property type="entry name" value="Clavaminate synthase-like"/>
    <property type="match status" value="1"/>
</dbReference>
<protein>
    <submittedName>
        <fullName evidence="12">Putative lysine-specific demethylase JMJ14</fullName>
    </submittedName>
</protein>
<evidence type="ECO:0000256" key="5">
    <source>
        <dbReference type="ARBA" id="ARBA00022833"/>
    </source>
</evidence>
<keyword evidence="13" id="KW-1185">Reference proteome</keyword>
<evidence type="ECO:0000256" key="3">
    <source>
        <dbReference type="ARBA" id="ARBA00022737"/>
    </source>
</evidence>
<dbReference type="GO" id="GO:0032452">
    <property type="term" value="F:histone demethylase activity"/>
    <property type="evidence" value="ECO:0007669"/>
    <property type="project" value="TreeGrafter"/>
</dbReference>
<dbReference type="SMART" id="SM00545">
    <property type="entry name" value="JmjN"/>
    <property type="match status" value="1"/>
</dbReference>
<dbReference type="GO" id="GO:0008168">
    <property type="term" value="F:methyltransferase activity"/>
    <property type="evidence" value="ECO:0007669"/>
    <property type="project" value="UniProtKB-KW"/>
</dbReference>
<dbReference type="CDD" id="cd16100">
    <property type="entry name" value="ARID"/>
    <property type="match status" value="1"/>
</dbReference>
<dbReference type="OrthoDB" id="1678912at2759"/>
<dbReference type="EMBL" id="KZ502452">
    <property type="protein sequence ID" value="PKU78453.1"/>
    <property type="molecule type" value="Genomic_DNA"/>
</dbReference>
<feature type="domain" description="PHD-type" evidence="8">
    <location>
        <begin position="1700"/>
        <end position="1747"/>
    </location>
</feature>
<evidence type="ECO:0000256" key="2">
    <source>
        <dbReference type="ARBA" id="ARBA00022723"/>
    </source>
</evidence>
<dbReference type="SMART" id="SM00558">
    <property type="entry name" value="JmjC"/>
    <property type="match status" value="1"/>
</dbReference>
<dbReference type="InterPro" id="IPR001965">
    <property type="entry name" value="Znf_PHD"/>
</dbReference>
<evidence type="ECO:0000313" key="12">
    <source>
        <dbReference type="EMBL" id="PKU78453.1"/>
    </source>
</evidence>
<evidence type="ECO:0000259" key="8">
    <source>
        <dbReference type="PROSITE" id="PS50016"/>
    </source>
</evidence>
<accession>A0A2I0WS39</accession>
<dbReference type="Proteomes" id="UP000233837">
    <property type="component" value="Unassembled WGS sequence"/>
</dbReference>
<dbReference type="SUPFAM" id="SSF57903">
    <property type="entry name" value="FYVE/PHD zinc finger"/>
    <property type="match status" value="2"/>
</dbReference>
<dbReference type="PROSITE" id="PS50016">
    <property type="entry name" value="ZF_PHD_2"/>
    <property type="match status" value="2"/>
</dbReference>
<sequence>MGKGRPRAVEKGVLGHNCGAGDSQLAGCGVGSLALPPAPVFYPTDDEFKDPLEYISKIRPQAEGYGICRIVPPKSWNPPFARDLKTFTFPTKTQAIHSLQARPPSCDSATFELEYGRFLERHLGKKAKKKLIFDGAELDLCRLFNGVKRHGGYGKVCDHKRWGDVARFMRSDRKISECSKHVLCQLYREHLFDYEEYLYKLSFENKKGKKCREKIVCHEKEKPLNRKRRRRDSLEEMKELNRGTLDQICEQCKSGLHGDVMLLCDRCDKGWHLYCLSPPLDRVPSGNWYCLECVNSDKDSFGFVPGKQCSLEEFKRLNDKIRRKWFGQSNATRVQIEKLFWEIVEGKAGELDVIYGSDLDTSVHGSGFPRDGDPVLPTVEADVWQDYVYSPWNLNNLPKLQGSMLRVVHDNIAGVMVPWLYVGMLFSSFCWHVEDHCFYSINYLHWGDPKCWYGVPGREARAFEQVMRSTLPDLFDAQPDLLFQLVTMLNPSILQDNGIPVYSVIQEPRNFVVTFPKSFHGGFNFGLNCAEAVNFAPADWLPHGRFGADLYRMYRKAAILSHEELLCVVAKNARDNNVLPHLKEELCEIFISEKSYREELWKNGIVRSSLMAPKKHPMYVGTEEDQTCIICQQYLYLSAISCSCRATTFVCLKHWTHLCECDSSKLRLLYRYSLAELDDLISVTPSMSHVTSIESRHLINSQPNTFSHQVSVTMIKKVKNGQVTFAELAEDWLSKACNLFEIPFSNSAYVAILNEAEQFLWGGHDMDPVRHVSSKLIDAQKWALSVKDYLFRVESSSLSRNDNVGKISLNQIDEVLSIDPIPCYEPGLLKLKGYADVAKKLVTEIRKAFSSRLDIGKMEVILSKAMEFPIDVEETKILAAEISSAKVWMRNVQSFFFRERPRAMDIGSLNRLMSEMADLQVQLPEMDLLANFSREVDLLHSRCKEILTFPQKLKFTELDNFLKDADKVRVSIPELELLRHIYSDACSWSHDFYNILDNLPDREDHENVVAELSGILKSGKLLRIEVDELQLVEAELARSCCREKAVKALQLQTPLEFIRDVLVEASLLEIKNEKLFLKLSKVDTEAVLWEKRANSLLTNGGSMPEFEDVLRASSHVYAILPSLSDLKDAISMAQTWIRRSQPFLTYNRQALDDLGLELGIEDLKELVTLSKSLKVNLHSSERLEMTLNDIYEWEHHACLLIEDATSFLEEASSFTTVNHLILRIEELLCRANSVTKNGISMCVVLSELPKLQQATFTLQWTLSALSFCTRIPLAKDVDNLLEDAHHLPSMFAGCNLVQLLLKGATWLGKGVNTLFKPLNSKRCTLKEAEEVLRELQKTVVPYPVMVAHLQNSIEKHKSWTLNVHEFLSQPRKRCWASLLELEGQGQSDAFDCPELAIVAHEVGEVKRWMLQCQAYVQPLVGNLGSLFMELIKIKESLHKALSIYGSLNGSRAKSFCVCFPYDSESDREYTCMTCEDRYHFACMNDDCVCPFCINTKSGGIQNGETALICQGNRPELKSFAKLVTDAQGFYPGIEEVTVVQEIFKLAKECQSNLSRVVDHANTHYNDFNLISENLVCALKATAVAGLYDHDGGHNLQTALSRHTWKVRVKRLLSGVKKTTLQHIQHLEKEGLEMGIPHKDHFLLEIAELKQICLHWLDMAKKVASDFGEIALSRVFELIIEGEALPVQFDEEMKLLKTRSILYCICRKPDDHRPMIACDQCDEWYHFDCLNLREAPRKTFLCPACKPFDGEFISLPSPVYYEERSSNDGEPKTPACHESKRRKRTGKVGSCLEGNIADTVDQMNFLKCCSEIDHLWRMKRRPLQRPSRKHSNLQSLYQLLPFSTCN</sequence>
<dbReference type="SUPFAM" id="SSF46774">
    <property type="entry name" value="ARID-like"/>
    <property type="match status" value="1"/>
</dbReference>
<dbReference type="GO" id="GO:0010468">
    <property type="term" value="P:regulation of gene expression"/>
    <property type="evidence" value="ECO:0007669"/>
    <property type="project" value="TreeGrafter"/>
</dbReference>
<feature type="domain" description="JmjN" evidence="10">
    <location>
        <begin position="38"/>
        <end position="79"/>
    </location>
</feature>
<dbReference type="InterPro" id="IPR013637">
    <property type="entry name" value="Lys_sp_deMease-like_dom"/>
</dbReference>
<dbReference type="PROSITE" id="PS51183">
    <property type="entry name" value="JMJN"/>
    <property type="match status" value="1"/>
</dbReference>
<evidence type="ECO:0000256" key="4">
    <source>
        <dbReference type="ARBA" id="ARBA00022771"/>
    </source>
</evidence>
<keyword evidence="3" id="KW-0677">Repeat</keyword>
<feature type="domain" description="JmjC" evidence="11">
    <location>
        <begin position="386"/>
        <end position="552"/>
    </location>
</feature>
<evidence type="ECO:0000256" key="1">
    <source>
        <dbReference type="ARBA" id="ARBA00004123"/>
    </source>
</evidence>
<dbReference type="Pfam" id="PF02928">
    <property type="entry name" value="zf-C5HC2"/>
    <property type="match status" value="1"/>
</dbReference>
<dbReference type="CDD" id="cd15543">
    <property type="entry name" value="PHD_RSF1"/>
    <property type="match status" value="1"/>
</dbReference>